<dbReference type="PANTHER" id="PTHR43156">
    <property type="entry name" value="STAGE II SPORULATION PROTEIN E-RELATED"/>
    <property type="match status" value="1"/>
</dbReference>
<keyword evidence="2" id="KW-1133">Transmembrane helix</keyword>
<dbReference type="Pfam" id="PF19732">
    <property type="entry name" value="SpoIIE_N"/>
    <property type="match status" value="1"/>
</dbReference>
<dbReference type="AlphaFoldDB" id="A0A165GEL2"/>
<dbReference type="InterPro" id="IPR036457">
    <property type="entry name" value="PPM-type-like_dom_sf"/>
</dbReference>
<dbReference type="SMART" id="SM00331">
    <property type="entry name" value="PP2C_SIG"/>
    <property type="match status" value="1"/>
</dbReference>
<dbReference type="Pfam" id="PF07228">
    <property type="entry name" value="SpoIIE"/>
    <property type="match status" value="1"/>
</dbReference>
<feature type="transmembrane region" description="Helical" evidence="2">
    <location>
        <begin position="247"/>
        <end position="280"/>
    </location>
</feature>
<dbReference type="InterPro" id="IPR052016">
    <property type="entry name" value="Bact_Sigma-Reg"/>
</dbReference>
<dbReference type="InterPro" id="IPR001932">
    <property type="entry name" value="PPM-type_phosphatase-like_dom"/>
</dbReference>
<dbReference type="PANTHER" id="PTHR43156:SF2">
    <property type="entry name" value="STAGE II SPORULATION PROTEIN E"/>
    <property type="match status" value="1"/>
</dbReference>
<dbReference type="PROSITE" id="PS51746">
    <property type="entry name" value="PPM_2"/>
    <property type="match status" value="1"/>
</dbReference>
<accession>A0A165GEL2</accession>
<dbReference type="InterPro" id="IPR045768">
    <property type="entry name" value="SpoIIE_N"/>
</dbReference>
<dbReference type="Gene3D" id="3.60.40.10">
    <property type="entry name" value="PPM-type phosphatase domain"/>
    <property type="match status" value="1"/>
</dbReference>
<organism evidence="4 5">
    <name type="scientific">Bhargavaea cecembensis</name>
    <dbReference type="NCBI Taxonomy" id="394098"/>
    <lineage>
        <taxon>Bacteria</taxon>
        <taxon>Bacillati</taxon>
        <taxon>Bacillota</taxon>
        <taxon>Bacilli</taxon>
        <taxon>Bacillales</taxon>
        <taxon>Caryophanaceae</taxon>
        <taxon>Bhargavaea</taxon>
    </lineage>
</organism>
<proteinExistence type="predicted"/>
<evidence type="ECO:0000256" key="1">
    <source>
        <dbReference type="ARBA" id="ARBA00022801"/>
    </source>
</evidence>
<sequence>MRLLGNEAWQNAGMPFRRWADAVARRKVKIGFSLFFLAASFFLARAVLFEAAVPFLLPVWALAAIRYRNYLPLVIIGGGLGSLMLGPGQIAIHILQILLFHSIIRFRVFRKSVPVTLGLVVLVIQSLWQTASYGGQVGGDVWFLIACEALLTAFMAVFLFAVFTPAHRFLHERWTAERTGAAFLVGALMITGMGGMIYGQFSLPAVLIHLAVLFSVSAGGLAAGTAAATVIGTIVSVSDLEFSGMIALYALTGFCAGIAAKAGKLGIAAAAPLASVFFYMYDETLPLDDVHFMSMALATLLFLCIPSRTLAFVRSRVNPDRTVQSERRRLWLEEKMDGQLHDFHQFAHFMSQLVSDHNGNREDEGQRRPPSICQSCFRYEKCWADPEDGIAPLLDEWMKAQASPKRGARIRMEERIGYKCVRSTGLIQELEEDYSQAVLNNQLHHGRKMLALQLRDMSRHLNDMMMNMKEEIKTFRPDEEELSARLHKLEIPHFQVDILSEERGARKIVCSLPDRKSEWETERMVAERLIMPVLNEMYGEPFEVEKSVFLEDPFPHLQVTFVSAVRFTMDYSVVSSSKDGTFHAGDSHEVFHLHDGLAAVILSDGMGSDAQAYRESRKVIRLMRECLNRRMDPETAMHTLHYVMSLKGGDDMYATVDLALIDLQDGRLWSYKAGSMSTYISRGGKLFKLESAAVPFGFLPSFSVDAKRHGLKAGDVIVMMTDGMFSSSVAPEQQETMLGAVLSRCEDLGTDGMADYIMQEMGRKFRLPSDDRTVIVIKIEHTVQKWSIFTPYSTVTGKETVVR</sequence>
<protein>
    <submittedName>
        <fullName evidence="4">Serine/threonine protein phosphatase</fullName>
    </submittedName>
</protein>
<dbReference type="GO" id="GO:0016791">
    <property type="term" value="F:phosphatase activity"/>
    <property type="evidence" value="ECO:0007669"/>
    <property type="project" value="TreeGrafter"/>
</dbReference>
<keyword evidence="1" id="KW-0378">Hydrolase</keyword>
<keyword evidence="2" id="KW-0472">Membrane</keyword>
<evidence type="ECO:0000256" key="2">
    <source>
        <dbReference type="SAM" id="Phobius"/>
    </source>
</evidence>
<dbReference type="OrthoDB" id="9763774at2"/>
<feature type="transmembrane region" description="Helical" evidence="2">
    <location>
        <begin position="207"/>
        <end position="235"/>
    </location>
</feature>
<feature type="transmembrane region" description="Helical" evidence="2">
    <location>
        <begin position="34"/>
        <end position="61"/>
    </location>
</feature>
<feature type="transmembrane region" description="Helical" evidence="2">
    <location>
        <begin position="141"/>
        <end position="162"/>
    </location>
</feature>
<comment type="caution">
    <text evidence="4">The sequence shown here is derived from an EMBL/GenBank/DDBJ whole genome shotgun (WGS) entry which is preliminary data.</text>
</comment>
<dbReference type="SUPFAM" id="SSF81606">
    <property type="entry name" value="PP2C-like"/>
    <property type="match status" value="1"/>
</dbReference>
<feature type="domain" description="PPM-type phosphatase" evidence="3">
    <location>
        <begin position="570"/>
        <end position="779"/>
    </location>
</feature>
<dbReference type="Proteomes" id="UP000076490">
    <property type="component" value="Unassembled WGS sequence"/>
</dbReference>
<feature type="transmembrane region" description="Helical" evidence="2">
    <location>
        <begin position="112"/>
        <end position="129"/>
    </location>
</feature>
<feature type="transmembrane region" description="Helical" evidence="2">
    <location>
        <begin position="292"/>
        <end position="313"/>
    </location>
</feature>
<gene>
    <name evidence="4" type="ORF">AV656_15485</name>
</gene>
<evidence type="ECO:0000259" key="3">
    <source>
        <dbReference type="PROSITE" id="PS51746"/>
    </source>
</evidence>
<name>A0A165GEL2_9BACL</name>
<dbReference type="EMBL" id="LQNT01000014">
    <property type="protein sequence ID" value="KZE36104.1"/>
    <property type="molecule type" value="Genomic_DNA"/>
</dbReference>
<keyword evidence="2" id="KW-0812">Transmembrane</keyword>
<evidence type="ECO:0000313" key="4">
    <source>
        <dbReference type="EMBL" id="KZE36104.1"/>
    </source>
</evidence>
<feature type="transmembrane region" description="Helical" evidence="2">
    <location>
        <begin position="182"/>
        <end position="201"/>
    </location>
</feature>
<reference evidence="4 5" key="1">
    <citation type="submission" date="2016-01" db="EMBL/GenBank/DDBJ databases">
        <title>Whole genome sequencing of Bhargavaea cecembensis T14.</title>
        <authorList>
            <person name="Hong K.W."/>
        </authorList>
    </citation>
    <scope>NUCLEOTIDE SEQUENCE [LARGE SCALE GENOMIC DNA]</scope>
    <source>
        <strain evidence="4 5">T14</strain>
    </source>
</reference>
<evidence type="ECO:0000313" key="5">
    <source>
        <dbReference type="Proteomes" id="UP000076490"/>
    </source>
</evidence>
<feature type="transmembrane region" description="Helical" evidence="2">
    <location>
        <begin position="73"/>
        <end position="100"/>
    </location>
</feature>
<dbReference type="RefSeq" id="WP_063183906.1">
    <property type="nucleotide sequence ID" value="NZ_LQNT01000014.1"/>
</dbReference>